<evidence type="ECO:0000313" key="3">
    <source>
        <dbReference type="Proteomes" id="UP000186868"/>
    </source>
</evidence>
<dbReference type="Proteomes" id="UP000186868">
    <property type="component" value="Unassembled WGS sequence"/>
</dbReference>
<name>A0A1U7HGW7_9CYAN</name>
<dbReference type="Pfam" id="PF07883">
    <property type="entry name" value="Cupin_2"/>
    <property type="match status" value="1"/>
</dbReference>
<proteinExistence type="predicted"/>
<reference evidence="2 3" key="1">
    <citation type="submission" date="2016-11" db="EMBL/GenBank/DDBJ databases">
        <title>Draft Genome Sequences of Nine Cyanobacterial Strains from Diverse Habitats.</title>
        <authorList>
            <person name="Zhu T."/>
            <person name="Hou S."/>
            <person name="Lu X."/>
            <person name="Hess W.R."/>
        </authorList>
    </citation>
    <scope>NUCLEOTIDE SEQUENCE [LARGE SCALE GENOMIC DNA]</scope>
    <source>
        <strain evidence="2 3">NIES-593</strain>
    </source>
</reference>
<organism evidence="2 3">
    <name type="scientific">Hydrococcus rivularis NIES-593</name>
    <dbReference type="NCBI Taxonomy" id="1921803"/>
    <lineage>
        <taxon>Bacteria</taxon>
        <taxon>Bacillati</taxon>
        <taxon>Cyanobacteriota</taxon>
        <taxon>Cyanophyceae</taxon>
        <taxon>Pleurocapsales</taxon>
        <taxon>Hydrococcaceae</taxon>
        <taxon>Hydrococcus</taxon>
    </lineage>
</organism>
<dbReference type="InterPro" id="IPR013096">
    <property type="entry name" value="Cupin_2"/>
</dbReference>
<dbReference type="InterPro" id="IPR011051">
    <property type="entry name" value="RmlC_Cupin_sf"/>
</dbReference>
<evidence type="ECO:0000259" key="1">
    <source>
        <dbReference type="Pfam" id="PF07883"/>
    </source>
</evidence>
<sequence>MDYSQIKQNWEKRGFSFGVWSDPPGQIWADYTHDTDELVMLAEGEIELSFGGQILRPRVGEEILIPAREPHTVRNIGQTTNRWYYGYKHKSMR</sequence>
<keyword evidence="3" id="KW-1185">Reference proteome</keyword>
<protein>
    <submittedName>
        <fullName evidence="2">Cupin domain-containing protein</fullName>
    </submittedName>
</protein>
<dbReference type="STRING" id="1921803.NIES593_11900"/>
<dbReference type="SUPFAM" id="SSF51182">
    <property type="entry name" value="RmlC-like cupins"/>
    <property type="match status" value="1"/>
</dbReference>
<dbReference type="InterPro" id="IPR014710">
    <property type="entry name" value="RmlC-like_jellyroll"/>
</dbReference>
<accession>A0A1U7HGW7</accession>
<dbReference type="Gene3D" id="2.60.120.10">
    <property type="entry name" value="Jelly Rolls"/>
    <property type="match status" value="1"/>
</dbReference>
<gene>
    <name evidence="2" type="ORF">NIES593_11900</name>
</gene>
<feature type="domain" description="Cupin type-2" evidence="1">
    <location>
        <begin position="20"/>
        <end position="84"/>
    </location>
</feature>
<comment type="caution">
    <text evidence="2">The sequence shown here is derived from an EMBL/GenBank/DDBJ whole genome shotgun (WGS) entry which is preliminary data.</text>
</comment>
<dbReference type="OrthoDB" id="2620172at2"/>
<dbReference type="EMBL" id="MRCB01000012">
    <property type="protein sequence ID" value="OKH22842.1"/>
    <property type="molecule type" value="Genomic_DNA"/>
</dbReference>
<dbReference type="AlphaFoldDB" id="A0A1U7HGW7"/>
<evidence type="ECO:0000313" key="2">
    <source>
        <dbReference type="EMBL" id="OKH22842.1"/>
    </source>
</evidence>